<dbReference type="Proteomes" id="UP001610432">
    <property type="component" value="Unassembled WGS sequence"/>
</dbReference>
<dbReference type="InterPro" id="IPR002328">
    <property type="entry name" value="ADH_Zn_CS"/>
</dbReference>
<evidence type="ECO:0000259" key="14">
    <source>
        <dbReference type="SMART" id="SM00829"/>
    </source>
</evidence>
<accession>A0ABR4L8V3</accession>
<organism evidence="15 16">
    <name type="scientific">Aspergillus lucknowensis</name>
    <dbReference type="NCBI Taxonomy" id="176173"/>
    <lineage>
        <taxon>Eukaryota</taxon>
        <taxon>Fungi</taxon>
        <taxon>Dikarya</taxon>
        <taxon>Ascomycota</taxon>
        <taxon>Pezizomycotina</taxon>
        <taxon>Eurotiomycetes</taxon>
        <taxon>Eurotiomycetidae</taxon>
        <taxon>Eurotiales</taxon>
        <taxon>Aspergillaceae</taxon>
        <taxon>Aspergillus</taxon>
        <taxon>Aspergillus subgen. Nidulantes</taxon>
    </lineage>
</organism>
<evidence type="ECO:0000256" key="11">
    <source>
        <dbReference type="ARBA" id="ARBA00023239"/>
    </source>
</evidence>
<gene>
    <name evidence="15" type="ORF">BJX67DRAFT_391667</name>
</gene>
<keyword evidence="16" id="KW-1185">Reference proteome</keyword>
<evidence type="ECO:0000256" key="4">
    <source>
        <dbReference type="ARBA" id="ARBA00013202"/>
    </source>
</evidence>
<dbReference type="Pfam" id="PF00107">
    <property type="entry name" value="ADH_zinc_N"/>
    <property type="match status" value="1"/>
</dbReference>
<keyword evidence="9" id="KW-0560">Oxidoreductase</keyword>
<evidence type="ECO:0000256" key="8">
    <source>
        <dbReference type="ARBA" id="ARBA00022842"/>
    </source>
</evidence>
<dbReference type="SMART" id="SM00829">
    <property type="entry name" value="PKS_ER"/>
    <property type="match status" value="1"/>
</dbReference>
<dbReference type="PROSITE" id="PS00059">
    <property type="entry name" value="ADH_ZINC"/>
    <property type="match status" value="1"/>
</dbReference>
<dbReference type="Gene3D" id="3.40.50.970">
    <property type="match status" value="2"/>
</dbReference>
<evidence type="ECO:0000256" key="6">
    <source>
        <dbReference type="ARBA" id="ARBA00022723"/>
    </source>
</evidence>
<comment type="similarity">
    <text evidence="12">Belongs to the zinc-containing alcohol dehydrogenase family.</text>
</comment>
<dbReference type="CDD" id="cd07038">
    <property type="entry name" value="TPP_PYR_PDC_IPDC_like"/>
    <property type="match status" value="1"/>
</dbReference>
<evidence type="ECO:0000256" key="1">
    <source>
        <dbReference type="ARBA" id="ARBA00001041"/>
    </source>
</evidence>
<dbReference type="InterPro" id="IPR012000">
    <property type="entry name" value="Thiamin_PyroP_enz_cen_dom"/>
</dbReference>
<evidence type="ECO:0000256" key="5">
    <source>
        <dbReference type="ARBA" id="ARBA00014422"/>
    </source>
</evidence>
<dbReference type="InterPro" id="IPR029035">
    <property type="entry name" value="DHS-like_NAD/FAD-binding_dom"/>
</dbReference>
<dbReference type="InterPro" id="IPR013154">
    <property type="entry name" value="ADH-like_N"/>
</dbReference>
<proteinExistence type="inferred from homology"/>
<comment type="similarity">
    <text evidence="3 13">Belongs to the TPP enzyme family.</text>
</comment>
<keyword evidence="8" id="KW-0460">Magnesium</keyword>
<dbReference type="InterPro" id="IPR012001">
    <property type="entry name" value="Thiamin_PyroP_enz_TPP-bd_dom"/>
</dbReference>
<dbReference type="Gene3D" id="3.90.180.10">
    <property type="entry name" value="Medium-chain alcohol dehydrogenases, catalytic domain"/>
    <property type="match status" value="1"/>
</dbReference>
<keyword evidence="10 13" id="KW-0786">Thiamine pyrophosphate</keyword>
<evidence type="ECO:0000313" key="16">
    <source>
        <dbReference type="Proteomes" id="UP001610432"/>
    </source>
</evidence>
<dbReference type="InterPro" id="IPR011032">
    <property type="entry name" value="GroES-like_sf"/>
</dbReference>
<evidence type="ECO:0000256" key="3">
    <source>
        <dbReference type="ARBA" id="ARBA00007812"/>
    </source>
</evidence>
<comment type="cofactor">
    <cofactor evidence="12">
        <name>Zn(2+)</name>
        <dbReference type="ChEBI" id="CHEBI:29105"/>
    </cofactor>
</comment>
<dbReference type="InterPro" id="IPR013149">
    <property type="entry name" value="ADH-like_C"/>
</dbReference>
<dbReference type="EC" id="4.1.1.1" evidence="4"/>
<protein>
    <recommendedName>
        <fullName evidence="5">Pyruvate decarboxylase</fullName>
        <ecNumber evidence="4">4.1.1.1</ecNumber>
    </recommendedName>
</protein>
<dbReference type="CDD" id="cd08297">
    <property type="entry name" value="CAD3"/>
    <property type="match status" value="1"/>
</dbReference>
<dbReference type="InterPro" id="IPR036291">
    <property type="entry name" value="NAD(P)-bd_dom_sf"/>
</dbReference>
<keyword evidence="7" id="KW-0210">Decarboxylase</keyword>
<keyword evidence="12" id="KW-0862">Zinc</keyword>
<dbReference type="SUPFAM" id="SSF52518">
    <property type="entry name" value="Thiamin diphosphate-binding fold (THDP-binding)"/>
    <property type="match status" value="2"/>
</dbReference>
<sequence>MSSQRAYVSKSLGDRPELGTIKFPKYASDEVLVKIMFSGVCHTDFHAWKGHWPVKPKEELVGGHEGTGIVVALGENVQDICIGDRVGVQWVNRTCGVCEFCSRGAQPLCTSIELSGYTVNGTFQEYCVCKADNAVRIPPDMPLDKAAPILCAGLTVYKALKECNVEPGQLVAIAGAGGGLGTLACQYAKACGYRVLALSTGASKRKMCLEELGVDFFVDYRLSANLVEEVKSLTNGGPSAVVVVSTVTKPFDQAVKFVRSGGTVVAVGLPPGCITADIFTVVIRNISIKGSYVGNRYETEEALEVISRIGFDIPYKVLEFEELPMVYELMEQGKMQGRAVLRVGGNGMRPYKFNSVMAGPRLQPEFRPTRFNIGTRLAYRLEELGVTAYFAVPGDFNLDLLDQLLKNRSLRMIGCCNELNAGYAADGYARSSPGNVAVIVVTFMVGGLSLMNAIAGAYSEGLRVIVISGCPPQKTFGQDILIHHTLGLADRDQTLRMFKEITSRSLRLSTEHDAAKMLDSAISSCLDASLPVYIEIPTDIVQAPCESPGPLPISAPIMRPISQITSPVDAIIDAWNAAKQPVLLIGSRVRQSVPPDVLVAFIDKLGCAVLVQPDGKSLVPEDHPQFLGTFWSRASEPACETMVMNSDLWVMVGCRWTDYHTVNCLDIRSESHRCIDLQERSATLPNGKSFSGTSLHDLITELSQSNISSKDMKQPATAVTRQTVNGDTIRNSSLSVSTILSALQKIVKSDSAIIADTGDSWFNAQTIKLPQGADFQMQMVYGSIGWSLPATLGYQIGRPDRRVILMIGDGSFQMTCQELSTMVRMRLNPIIFVFNNLGYAIETAIHDGPYNYFNNWDYASFATSLSKTFHAVYDNSYFDRDLAESCSNPPIFSAQIKTNTDLMMALARAERESEKLAFLECCIDPADISCSLRRFGRAIGGQSHTS</sequence>
<dbReference type="Pfam" id="PF02776">
    <property type="entry name" value="TPP_enzyme_N"/>
    <property type="match status" value="1"/>
</dbReference>
<dbReference type="CDD" id="cd02005">
    <property type="entry name" value="TPP_PDC_IPDC"/>
    <property type="match status" value="1"/>
</dbReference>
<dbReference type="SUPFAM" id="SSF50129">
    <property type="entry name" value="GroES-like"/>
    <property type="match status" value="1"/>
</dbReference>
<dbReference type="Pfam" id="PF00205">
    <property type="entry name" value="TPP_enzyme_M"/>
    <property type="match status" value="1"/>
</dbReference>
<dbReference type="InterPro" id="IPR020843">
    <property type="entry name" value="ER"/>
</dbReference>
<reference evidence="15 16" key="1">
    <citation type="submission" date="2024-07" db="EMBL/GenBank/DDBJ databases">
        <title>Section-level genome sequencing and comparative genomics of Aspergillus sections Usti and Cavernicolus.</title>
        <authorList>
            <consortium name="Lawrence Berkeley National Laboratory"/>
            <person name="Nybo J.L."/>
            <person name="Vesth T.C."/>
            <person name="Theobald S."/>
            <person name="Frisvad J.C."/>
            <person name="Larsen T.O."/>
            <person name="Kjaerboelling I."/>
            <person name="Rothschild-Mancinelli K."/>
            <person name="Lyhne E.K."/>
            <person name="Kogle M.E."/>
            <person name="Barry K."/>
            <person name="Clum A."/>
            <person name="Na H."/>
            <person name="Ledsgaard L."/>
            <person name="Lin J."/>
            <person name="Lipzen A."/>
            <person name="Kuo A."/>
            <person name="Riley R."/>
            <person name="Mondo S."/>
            <person name="Labutti K."/>
            <person name="Haridas S."/>
            <person name="Pangalinan J."/>
            <person name="Salamov A.A."/>
            <person name="Simmons B.A."/>
            <person name="Magnuson J.K."/>
            <person name="Chen J."/>
            <person name="Drula E."/>
            <person name="Henrissat B."/>
            <person name="Wiebenga A."/>
            <person name="Lubbers R.J."/>
            <person name="Gomes A.C."/>
            <person name="Macurrencykelacurrency M.R."/>
            <person name="Stajich J."/>
            <person name="Grigoriev I.V."/>
            <person name="Mortensen U.H."/>
            <person name="De Vries R.P."/>
            <person name="Baker S.E."/>
            <person name="Andersen M.R."/>
        </authorList>
    </citation>
    <scope>NUCLEOTIDE SEQUENCE [LARGE SCALE GENOMIC DNA]</scope>
    <source>
        <strain evidence="15 16">CBS 449.75</strain>
    </source>
</reference>
<dbReference type="SUPFAM" id="SSF51735">
    <property type="entry name" value="NAD(P)-binding Rossmann-fold domains"/>
    <property type="match status" value="1"/>
</dbReference>
<comment type="cofactor">
    <cofactor evidence="2">
        <name>thiamine diphosphate</name>
        <dbReference type="ChEBI" id="CHEBI:58937"/>
    </cofactor>
</comment>
<dbReference type="GeneID" id="98149900"/>
<dbReference type="SUPFAM" id="SSF52467">
    <property type="entry name" value="DHS-like NAD/FAD-binding domain"/>
    <property type="match status" value="1"/>
</dbReference>
<dbReference type="Gene3D" id="3.40.50.720">
    <property type="entry name" value="NAD(P)-binding Rossmann-like Domain"/>
    <property type="match status" value="1"/>
</dbReference>
<evidence type="ECO:0000256" key="10">
    <source>
        <dbReference type="ARBA" id="ARBA00023052"/>
    </source>
</evidence>
<dbReference type="Gene3D" id="3.40.50.1220">
    <property type="entry name" value="TPP-binding domain"/>
    <property type="match status" value="1"/>
</dbReference>
<dbReference type="InterPro" id="IPR029061">
    <property type="entry name" value="THDP-binding"/>
</dbReference>
<dbReference type="InterPro" id="IPR047214">
    <property type="entry name" value="TPP_PDC_IPDC"/>
</dbReference>
<keyword evidence="6 12" id="KW-0479">Metal-binding</keyword>
<dbReference type="RefSeq" id="XP_070880857.1">
    <property type="nucleotide sequence ID" value="XM_071034828.1"/>
</dbReference>
<dbReference type="InterPro" id="IPR011766">
    <property type="entry name" value="TPP_enzyme_TPP-bd"/>
</dbReference>
<evidence type="ECO:0000256" key="7">
    <source>
        <dbReference type="ARBA" id="ARBA00022793"/>
    </source>
</evidence>
<comment type="caution">
    <text evidence="15">The sequence shown here is derived from an EMBL/GenBank/DDBJ whole genome shotgun (WGS) entry which is preliminary data.</text>
</comment>
<keyword evidence="15" id="KW-0670">Pyruvate</keyword>
<dbReference type="InterPro" id="IPR012110">
    <property type="entry name" value="PDC/IPDC-like"/>
</dbReference>
<dbReference type="PANTHER" id="PTHR43452">
    <property type="entry name" value="PYRUVATE DECARBOXYLASE"/>
    <property type="match status" value="1"/>
</dbReference>
<feature type="domain" description="Enoyl reductase (ER)" evidence="14">
    <location>
        <begin position="13"/>
        <end position="341"/>
    </location>
</feature>
<keyword evidence="11" id="KW-0456">Lyase</keyword>
<dbReference type="Pfam" id="PF02775">
    <property type="entry name" value="TPP_enzyme_C"/>
    <property type="match status" value="1"/>
</dbReference>
<dbReference type="InterPro" id="IPR047213">
    <property type="entry name" value="TPP_PYR_PDC_IPDC-like"/>
</dbReference>
<dbReference type="EMBL" id="JBFXLQ010000078">
    <property type="protein sequence ID" value="KAL2860963.1"/>
    <property type="molecule type" value="Genomic_DNA"/>
</dbReference>
<evidence type="ECO:0000256" key="2">
    <source>
        <dbReference type="ARBA" id="ARBA00001964"/>
    </source>
</evidence>
<evidence type="ECO:0000313" key="15">
    <source>
        <dbReference type="EMBL" id="KAL2860963.1"/>
    </source>
</evidence>
<dbReference type="Pfam" id="PF08240">
    <property type="entry name" value="ADH_N"/>
    <property type="match status" value="1"/>
</dbReference>
<dbReference type="PROSITE" id="PS00187">
    <property type="entry name" value="TPP_ENZYMES"/>
    <property type="match status" value="1"/>
</dbReference>
<name>A0ABR4L8V3_9EURO</name>
<evidence type="ECO:0000256" key="12">
    <source>
        <dbReference type="RuleBase" id="RU361277"/>
    </source>
</evidence>
<comment type="catalytic activity">
    <reaction evidence="1">
        <text>a 2-oxocarboxylate + H(+) = an aldehyde + CO2</text>
        <dbReference type="Rhea" id="RHEA:11628"/>
        <dbReference type="ChEBI" id="CHEBI:15378"/>
        <dbReference type="ChEBI" id="CHEBI:16526"/>
        <dbReference type="ChEBI" id="CHEBI:17478"/>
        <dbReference type="ChEBI" id="CHEBI:35179"/>
        <dbReference type="EC" id="4.1.1.1"/>
    </reaction>
</comment>
<evidence type="ECO:0000256" key="13">
    <source>
        <dbReference type="RuleBase" id="RU362132"/>
    </source>
</evidence>
<dbReference type="InterPro" id="IPR000399">
    <property type="entry name" value="TPP-bd_CS"/>
</dbReference>
<evidence type="ECO:0000256" key="9">
    <source>
        <dbReference type="ARBA" id="ARBA00023002"/>
    </source>
</evidence>
<dbReference type="PANTHER" id="PTHR43452:SF1">
    <property type="entry name" value="PYRUVATE DECARBOXYLASE C186.09-RELATED"/>
    <property type="match status" value="1"/>
</dbReference>